<evidence type="ECO:0000313" key="2">
    <source>
        <dbReference type="Proteomes" id="UP000030645"/>
    </source>
</evidence>
<dbReference type="Proteomes" id="UP000030645">
    <property type="component" value="Unassembled WGS sequence"/>
</dbReference>
<dbReference type="AlphaFoldDB" id="W9R3V6"/>
<keyword evidence="2" id="KW-1185">Reference proteome</keyword>
<dbReference type="GO" id="GO:0003713">
    <property type="term" value="F:transcription coactivator activity"/>
    <property type="evidence" value="ECO:0007669"/>
    <property type="project" value="InterPro"/>
</dbReference>
<protein>
    <recommendedName>
        <fullName evidence="3">Mediator of RNA polymerase II transcription subunit 15a</fullName>
    </recommendedName>
</protein>
<evidence type="ECO:0008006" key="3">
    <source>
        <dbReference type="Google" id="ProtNLM"/>
    </source>
</evidence>
<dbReference type="STRING" id="981085.W9R3V6"/>
<gene>
    <name evidence="1" type="ORF">L484_025701</name>
</gene>
<accession>W9R3V6</accession>
<dbReference type="PANTHER" id="PTHR33137:SF4">
    <property type="entry name" value="MEDIATOR OF RNA POLYMERASE II TRANSCRIPTION SUBUNIT 15A-RELATED"/>
    <property type="match status" value="1"/>
</dbReference>
<dbReference type="eggNOG" id="ENOG502QQV3">
    <property type="taxonomic scope" value="Eukaryota"/>
</dbReference>
<proteinExistence type="predicted"/>
<reference evidence="2" key="1">
    <citation type="submission" date="2013-01" db="EMBL/GenBank/DDBJ databases">
        <title>Draft Genome Sequence of a Mulberry Tree, Morus notabilis C.K. Schneid.</title>
        <authorList>
            <person name="He N."/>
            <person name="Zhao S."/>
        </authorList>
    </citation>
    <scope>NUCLEOTIDE SEQUENCE</scope>
</reference>
<evidence type="ECO:0000313" key="1">
    <source>
        <dbReference type="EMBL" id="EXB67223.1"/>
    </source>
</evidence>
<dbReference type="InterPro" id="IPR044661">
    <property type="entry name" value="MED15a/b/c-like"/>
</dbReference>
<dbReference type="PANTHER" id="PTHR33137">
    <property type="entry name" value="MEDIATOR OF RNA POLYMERASE II TRANSCRIPTION SUBUNIT 15A-RELATED"/>
    <property type="match status" value="1"/>
</dbReference>
<dbReference type="GO" id="GO:0031490">
    <property type="term" value="F:chromatin DNA binding"/>
    <property type="evidence" value="ECO:0007669"/>
    <property type="project" value="InterPro"/>
</dbReference>
<sequence length="182" mass="21093">MEAMKLIPETTENERDIEAMELYLPRLNLAYQKLTAKLQQLDSLPQQQKPEHYEKLKSLETKFERAMSCLQVPENSVSFCPGLVEKLAHFERQLKKLFSVNRRREPVSQLHQGQVPPSHMQTMQLPQSQITRVRFHENQMNPQLPSMHAQGSTETMQQNNSASLQETFISALSVEFQDLCLI</sequence>
<name>W9R3V6_9ROSA</name>
<dbReference type="EMBL" id="KE344562">
    <property type="protein sequence ID" value="EXB67223.1"/>
    <property type="molecule type" value="Genomic_DNA"/>
</dbReference>
<organism evidence="1 2">
    <name type="scientific">Morus notabilis</name>
    <dbReference type="NCBI Taxonomy" id="981085"/>
    <lineage>
        <taxon>Eukaryota</taxon>
        <taxon>Viridiplantae</taxon>
        <taxon>Streptophyta</taxon>
        <taxon>Embryophyta</taxon>
        <taxon>Tracheophyta</taxon>
        <taxon>Spermatophyta</taxon>
        <taxon>Magnoliopsida</taxon>
        <taxon>eudicotyledons</taxon>
        <taxon>Gunneridae</taxon>
        <taxon>Pentapetalae</taxon>
        <taxon>rosids</taxon>
        <taxon>fabids</taxon>
        <taxon>Rosales</taxon>
        <taxon>Moraceae</taxon>
        <taxon>Moreae</taxon>
        <taxon>Morus</taxon>
    </lineage>
</organism>